<organism evidence="1">
    <name type="scientific">Hexamita inflata</name>
    <dbReference type="NCBI Taxonomy" id="28002"/>
    <lineage>
        <taxon>Eukaryota</taxon>
        <taxon>Metamonada</taxon>
        <taxon>Diplomonadida</taxon>
        <taxon>Hexamitidae</taxon>
        <taxon>Hexamitinae</taxon>
        <taxon>Hexamita</taxon>
    </lineage>
</organism>
<name>A0AA86R8H7_9EUKA</name>
<dbReference type="EMBL" id="CAXDID020000785">
    <property type="protein sequence ID" value="CAL6114039.1"/>
    <property type="molecule type" value="Genomic_DNA"/>
</dbReference>
<dbReference type="AlphaFoldDB" id="A0AA86R8H7"/>
<evidence type="ECO:0000313" key="3">
    <source>
        <dbReference type="Proteomes" id="UP001642409"/>
    </source>
</evidence>
<reference evidence="2 3" key="2">
    <citation type="submission" date="2024-07" db="EMBL/GenBank/DDBJ databases">
        <authorList>
            <person name="Akdeniz Z."/>
        </authorList>
    </citation>
    <scope>NUCLEOTIDE SEQUENCE [LARGE SCALE GENOMIC DNA]</scope>
</reference>
<keyword evidence="3" id="KW-1185">Reference proteome</keyword>
<comment type="caution">
    <text evidence="1">The sequence shown here is derived from an EMBL/GenBank/DDBJ whole genome shotgun (WGS) entry which is preliminary data.</text>
</comment>
<evidence type="ECO:0000313" key="1">
    <source>
        <dbReference type="EMBL" id="CAI9973366.1"/>
    </source>
</evidence>
<gene>
    <name evidence="1" type="ORF">HINF_LOCUS61011</name>
    <name evidence="2" type="ORF">HINF_LOCUS77788</name>
</gene>
<protein>
    <submittedName>
        <fullName evidence="2">Hypothetical_protein</fullName>
    </submittedName>
</protein>
<dbReference type="Proteomes" id="UP001642409">
    <property type="component" value="Unassembled WGS sequence"/>
</dbReference>
<reference evidence="1" key="1">
    <citation type="submission" date="2023-06" db="EMBL/GenBank/DDBJ databases">
        <authorList>
            <person name="Kurt Z."/>
        </authorList>
    </citation>
    <scope>NUCLEOTIDE SEQUENCE</scope>
</reference>
<dbReference type="EMBL" id="CATOUU010001121">
    <property type="protein sequence ID" value="CAI9973366.1"/>
    <property type="molecule type" value="Genomic_DNA"/>
</dbReference>
<proteinExistence type="predicted"/>
<accession>A0AA86R8H7</accession>
<evidence type="ECO:0000313" key="2">
    <source>
        <dbReference type="EMBL" id="CAL6114039.1"/>
    </source>
</evidence>
<sequence length="150" mass="16797">MEFCCLTPSKALAALTLPVDFSLARLHCLHLTALPVLCPRFSQQFSLSHFPYQDSRPTLVSRFSTSNPGRESELLALKTHFLRIFVQKQGKIGFRPELPWTNRSSKAGWAAWSTLKQALSSLCLLIPLLFSCFVLCSLPCSVLCPCFSLF</sequence>